<evidence type="ECO:0000313" key="2">
    <source>
        <dbReference type="Proteomes" id="UP000002630"/>
    </source>
</evidence>
<protein>
    <submittedName>
        <fullName evidence="1">Uncharacterized protein</fullName>
    </submittedName>
</protein>
<dbReference type="Proteomes" id="UP000002630">
    <property type="component" value="Linkage Group LG25"/>
</dbReference>
<dbReference type="EMBL" id="FN648819">
    <property type="protein sequence ID" value="CBN74930.1"/>
    <property type="molecule type" value="Genomic_DNA"/>
</dbReference>
<name>D8LQQ3_ECTSI</name>
<dbReference type="AlphaFoldDB" id="D8LQQ3"/>
<keyword evidence="2" id="KW-1185">Reference proteome</keyword>
<evidence type="ECO:0000313" key="1">
    <source>
        <dbReference type="EMBL" id="CBN74930.1"/>
    </source>
</evidence>
<reference evidence="1 2" key="1">
    <citation type="journal article" date="2010" name="Nature">
        <title>The Ectocarpus genome and the independent evolution of multicellularity in brown algae.</title>
        <authorList>
            <person name="Cock J.M."/>
            <person name="Sterck L."/>
            <person name="Rouze P."/>
            <person name="Scornet D."/>
            <person name="Allen A.E."/>
            <person name="Amoutzias G."/>
            <person name="Anthouard V."/>
            <person name="Artiguenave F."/>
            <person name="Aury J.M."/>
            <person name="Badger J.H."/>
            <person name="Beszteri B."/>
            <person name="Billiau K."/>
            <person name="Bonnet E."/>
            <person name="Bothwell J.H."/>
            <person name="Bowler C."/>
            <person name="Boyen C."/>
            <person name="Brownlee C."/>
            <person name="Carrano C.J."/>
            <person name="Charrier B."/>
            <person name="Cho G.Y."/>
            <person name="Coelho S.M."/>
            <person name="Collen J."/>
            <person name="Corre E."/>
            <person name="Da Silva C."/>
            <person name="Delage L."/>
            <person name="Delaroque N."/>
            <person name="Dittami S.M."/>
            <person name="Doulbeau S."/>
            <person name="Elias M."/>
            <person name="Farnham G."/>
            <person name="Gachon C.M."/>
            <person name="Gschloessl B."/>
            <person name="Heesch S."/>
            <person name="Jabbari K."/>
            <person name="Jubin C."/>
            <person name="Kawai H."/>
            <person name="Kimura K."/>
            <person name="Kloareg B."/>
            <person name="Kupper F.C."/>
            <person name="Lang D."/>
            <person name="Le Bail A."/>
            <person name="Leblanc C."/>
            <person name="Lerouge P."/>
            <person name="Lohr M."/>
            <person name="Lopez P.J."/>
            <person name="Martens C."/>
            <person name="Maumus F."/>
            <person name="Michel G."/>
            <person name="Miranda-Saavedra D."/>
            <person name="Morales J."/>
            <person name="Moreau H."/>
            <person name="Motomura T."/>
            <person name="Nagasato C."/>
            <person name="Napoli C.A."/>
            <person name="Nelson D.R."/>
            <person name="Nyvall-Collen P."/>
            <person name="Peters A.F."/>
            <person name="Pommier C."/>
            <person name="Potin P."/>
            <person name="Poulain J."/>
            <person name="Quesneville H."/>
            <person name="Read B."/>
            <person name="Rensing S.A."/>
            <person name="Ritter A."/>
            <person name="Rousvoal S."/>
            <person name="Samanta M."/>
            <person name="Samson G."/>
            <person name="Schroeder D.C."/>
            <person name="Segurens B."/>
            <person name="Strittmatter M."/>
            <person name="Tonon T."/>
            <person name="Tregear J.W."/>
            <person name="Valentin K."/>
            <person name="von Dassow P."/>
            <person name="Yamagishi T."/>
            <person name="Van de Peer Y."/>
            <person name="Wincker P."/>
        </authorList>
    </citation>
    <scope>NUCLEOTIDE SEQUENCE [LARGE SCALE GENOMIC DNA]</scope>
    <source>
        <strain evidence="2">Ec32 / CCAP1310/4</strain>
    </source>
</reference>
<organism evidence="1 2">
    <name type="scientific">Ectocarpus siliculosus</name>
    <name type="common">Brown alga</name>
    <name type="synonym">Conferva siliculosa</name>
    <dbReference type="NCBI Taxonomy" id="2880"/>
    <lineage>
        <taxon>Eukaryota</taxon>
        <taxon>Sar</taxon>
        <taxon>Stramenopiles</taxon>
        <taxon>Ochrophyta</taxon>
        <taxon>PX clade</taxon>
        <taxon>Phaeophyceae</taxon>
        <taxon>Ectocarpales</taxon>
        <taxon>Ectocarpaceae</taxon>
        <taxon>Ectocarpus</taxon>
    </lineage>
</organism>
<accession>D8LQQ3</accession>
<dbReference type="InParanoid" id="D8LQQ3"/>
<dbReference type="EMBL" id="FN649750">
    <property type="protein sequence ID" value="CBN74930.1"/>
    <property type="molecule type" value="Genomic_DNA"/>
</dbReference>
<proteinExistence type="predicted"/>
<gene>
    <name evidence="1" type="ORF">Esi_0060_0024</name>
</gene>
<sequence>MVLEGNLPLLEFFWPMELKSLKLEYQADDMEDGEEGLTVLMLRNRTAFEKLAGHSPNDEKPSGAKILNLDKCKQRDIHATRSLPIGGYGFDRPYAVTIARECRHSLAPHVYATVRYW</sequence>